<evidence type="ECO:0000313" key="5">
    <source>
        <dbReference type="Proteomes" id="UP001642483"/>
    </source>
</evidence>
<evidence type="ECO:0000313" key="4">
    <source>
        <dbReference type="EMBL" id="CAK8673220.1"/>
    </source>
</evidence>
<evidence type="ECO:0000256" key="1">
    <source>
        <dbReference type="ARBA" id="ARBA00007274"/>
    </source>
</evidence>
<dbReference type="InterPro" id="IPR056729">
    <property type="entry name" value="GMPPB_C"/>
</dbReference>
<dbReference type="InterPro" id="IPR050486">
    <property type="entry name" value="Mannose-1P_guanyltransferase"/>
</dbReference>
<dbReference type="Pfam" id="PF25087">
    <property type="entry name" value="GMPPB_C"/>
    <property type="match status" value="1"/>
</dbReference>
<dbReference type="Pfam" id="PF00483">
    <property type="entry name" value="NTP_transferase"/>
    <property type="match status" value="1"/>
</dbReference>
<protein>
    <recommendedName>
        <fullName evidence="6">Nucleotidyl transferase domain-containing protein</fullName>
    </recommendedName>
</protein>
<accession>A0ABP0F0H8</accession>
<evidence type="ECO:0000259" key="3">
    <source>
        <dbReference type="Pfam" id="PF25087"/>
    </source>
</evidence>
<feature type="domain" description="Nucleotidyl transferase" evidence="2">
    <location>
        <begin position="4"/>
        <end position="212"/>
    </location>
</feature>
<dbReference type="PANTHER" id="PTHR22572">
    <property type="entry name" value="SUGAR-1-PHOSPHATE GUANYL TRANSFERASE"/>
    <property type="match status" value="1"/>
</dbReference>
<dbReference type="Gene3D" id="2.160.10.10">
    <property type="entry name" value="Hexapeptide repeat proteins"/>
    <property type="match status" value="1"/>
</dbReference>
<dbReference type="EMBL" id="CAWYQH010000002">
    <property type="protein sequence ID" value="CAK8673220.1"/>
    <property type="molecule type" value="Genomic_DNA"/>
</dbReference>
<organism evidence="4 5">
    <name type="scientific">Clavelina lepadiformis</name>
    <name type="common">Light-bulb sea squirt</name>
    <name type="synonym">Ascidia lepadiformis</name>
    <dbReference type="NCBI Taxonomy" id="159417"/>
    <lineage>
        <taxon>Eukaryota</taxon>
        <taxon>Metazoa</taxon>
        <taxon>Chordata</taxon>
        <taxon>Tunicata</taxon>
        <taxon>Ascidiacea</taxon>
        <taxon>Aplousobranchia</taxon>
        <taxon>Clavelinidae</taxon>
        <taxon>Clavelina</taxon>
    </lineage>
</organism>
<name>A0ABP0F0H8_CLALP</name>
<gene>
    <name evidence="4" type="ORF">CVLEPA_LOCUS3032</name>
</gene>
<proteinExistence type="inferred from homology"/>
<dbReference type="Gene3D" id="3.90.550.10">
    <property type="entry name" value="Spore Coat Polysaccharide Biosynthesis Protein SpsA, Chain A"/>
    <property type="match status" value="1"/>
</dbReference>
<dbReference type="SUPFAM" id="SSF53448">
    <property type="entry name" value="Nucleotide-diphospho-sugar transferases"/>
    <property type="match status" value="1"/>
</dbReference>
<keyword evidence="5" id="KW-1185">Reference proteome</keyword>
<dbReference type="Proteomes" id="UP001642483">
    <property type="component" value="Unassembled WGS sequence"/>
</dbReference>
<evidence type="ECO:0000259" key="2">
    <source>
        <dbReference type="Pfam" id="PF00483"/>
    </source>
</evidence>
<evidence type="ECO:0008006" key="6">
    <source>
        <dbReference type="Google" id="ProtNLM"/>
    </source>
</evidence>
<reference evidence="4 5" key="1">
    <citation type="submission" date="2024-02" db="EMBL/GenBank/DDBJ databases">
        <authorList>
            <person name="Daric V."/>
            <person name="Darras S."/>
        </authorList>
    </citation>
    <scope>NUCLEOTIDE SEQUENCE [LARGE SCALE GENOMIC DNA]</scope>
</reference>
<dbReference type="InterPro" id="IPR029044">
    <property type="entry name" value="Nucleotide-diphossugar_trans"/>
</dbReference>
<feature type="domain" description="Mannose-1-phosphate guanyltransferase C-terminal" evidence="3">
    <location>
        <begin position="293"/>
        <end position="425"/>
    </location>
</feature>
<dbReference type="InterPro" id="IPR005835">
    <property type="entry name" value="NTP_transferase_dom"/>
</dbReference>
<dbReference type="CDD" id="cd06428">
    <property type="entry name" value="M1P_guanylylT_A_like_N"/>
    <property type="match status" value="1"/>
</dbReference>
<comment type="similarity">
    <text evidence="1">Belongs to the transferase hexapeptide repeat family.</text>
</comment>
<comment type="caution">
    <text evidence="4">The sequence shown here is derived from an EMBL/GenBank/DDBJ whole genome shotgun (WGS) entry which is preliminary data.</text>
</comment>
<sequence>MNLKAVILVGGPQKGTRFRPLSLDLPKPLFPIAGFPLVHHHIEACCRLKEVTEILLIGFFQPNDALRRFIQRERQEFGKSIIYLQEYTMLGTAGCIYHFRDVITNGSPDAFFLMFSDAFCDFPLQEMIQFKEKFMPYLIMTVEVPKEQSLHYGCAGINLTTSEVVHYTEKPDTFVSCDINAGIYLLNIDIFENIGVLFQNKHRPSLSDTSMEEVMLHVSHQNVYKPESTMGRISLESEVLPRLAGSGKLFAFRMDRFWLNIKSAGSALYANQAILELYKSSHPERLSDLPGCKGNVYIHPTAEVDDSAVLGPNVTVGAGVVIGQGARVKNSMILDGALVKAHSCILNSIIGWHCVVGEWTRVEGTPTEIDPNAPHATTDNFYLFDEQGRLRPSITILGRDVTIPAEVVIRNSIIMPSKELGRGFKNQILL</sequence>